<dbReference type="Gene3D" id="3.40.50.720">
    <property type="entry name" value="NAD(P)-binding Rossmann-like Domain"/>
    <property type="match status" value="1"/>
</dbReference>
<keyword evidence="4" id="KW-0812">Transmembrane</keyword>
<sequence length="252" mass="28909">MEKRVWIIGASSGIGLELVKLWLQNNYLVIASSRNIENSNELLNLKSTYMDNLQLLNIDVLDNENVIKSVDRVFNIFNGLDICFYNAGVYESMTYEQWNISNFESMIDINYLGVLRVLKPLISYLEKQNNKSTIVLNASLASCFGLPYGGAYSASKAALVNLAQSLQPELQRKNIYVQIINHGFVKTRLTAKNDFEMPQLMQVDYAAKKIFEGLNKPYRFEISFPFLLSSFLKLLSFLPYSWSFSITKRFLK</sequence>
<keyword evidence="7" id="KW-1185">Reference proteome</keyword>
<keyword evidence="4" id="KW-0472">Membrane</keyword>
<dbReference type="EMBL" id="NXIG01000005">
    <property type="protein sequence ID" value="RXI31146.1"/>
    <property type="molecule type" value="Genomic_DNA"/>
</dbReference>
<dbReference type="Proteomes" id="UP000262582">
    <property type="component" value="Chromosome"/>
</dbReference>
<evidence type="ECO:0000313" key="8">
    <source>
        <dbReference type="Proteomes" id="UP000290588"/>
    </source>
</evidence>
<feature type="transmembrane region" description="Helical" evidence="4">
    <location>
        <begin position="222"/>
        <end position="242"/>
    </location>
</feature>
<dbReference type="GO" id="GO:0005829">
    <property type="term" value="C:cytosol"/>
    <property type="evidence" value="ECO:0007669"/>
    <property type="project" value="TreeGrafter"/>
</dbReference>
<dbReference type="EMBL" id="CP032097">
    <property type="protein sequence ID" value="AXX94448.1"/>
    <property type="molecule type" value="Genomic_DNA"/>
</dbReference>
<dbReference type="KEGG" id="aell:AELL_0768"/>
<dbReference type="PANTHER" id="PTHR43391">
    <property type="entry name" value="RETINOL DEHYDROGENASE-RELATED"/>
    <property type="match status" value="1"/>
</dbReference>
<dbReference type="SUPFAM" id="SSF51735">
    <property type="entry name" value="NAD(P)-binding Rossmann-fold domains"/>
    <property type="match status" value="1"/>
</dbReference>
<dbReference type="InterPro" id="IPR002347">
    <property type="entry name" value="SDR_fam"/>
</dbReference>
<evidence type="ECO:0000313" key="5">
    <source>
        <dbReference type="EMBL" id="AXX94448.1"/>
    </source>
</evidence>
<dbReference type="OrthoDB" id="658698at2"/>
<dbReference type="GO" id="GO:0016491">
    <property type="term" value="F:oxidoreductase activity"/>
    <property type="evidence" value="ECO:0007669"/>
    <property type="project" value="UniProtKB-KW"/>
</dbReference>
<evidence type="ECO:0000313" key="6">
    <source>
        <dbReference type="EMBL" id="RXI31146.1"/>
    </source>
</evidence>
<evidence type="ECO:0000256" key="2">
    <source>
        <dbReference type="ARBA" id="ARBA00022857"/>
    </source>
</evidence>
<proteinExistence type="inferred from homology"/>
<dbReference type="InterPro" id="IPR020904">
    <property type="entry name" value="Sc_DH/Rdtase_CS"/>
</dbReference>
<comment type="similarity">
    <text evidence="1">Belongs to the short-chain dehydrogenases/reductases (SDR) family.</text>
</comment>
<keyword evidence="3" id="KW-0560">Oxidoreductase</keyword>
<reference evidence="5 7" key="2">
    <citation type="submission" date="2018-08" db="EMBL/GenBank/DDBJ databases">
        <title>Complete genome of the Arcobacter ellisii type strain LMG 26155.</title>
        <authorList>
            <person name="Miller W.G."/>
            <person name="Yee E."/>
            <person name="Bono J.L."/>
        </authorList>
    </citation>
    <scope>NUCLEOTIDE SEQUENCE [LARGE SCALE GENOMIC DNA]</scope>
    <source>
        <strain evidence="5 7">LMG 26155</strain>
    </source>
</reference>
<dbReference type="AlphaFoldDB" id="A0A347U6H0"/>
<dbReference type="PRINTS" id="PR00081">
    <property type="entry name" value="GDHRDH"/>
</dbReference>
<gene>
    <name evidence="5" type="ORF">AELL_0768</name>
    <name evidence="6" type="ORF">CP962_06710</name>
</gene>
<evidence type="ECO:0000256" key="3">
    <source>
        <dbReference type="ARBA" id="ARBA00023002"/>
    </source>
</evidence>
<accession>A0A347U6H0</accession>
<keyword evidence="4" id="KW-1133">Transmembrane helix</keyword>
<dbReference type="RefSeq" id="WP_118916676.1">
    <property type="nucleotide sequence ID" value="NZ_CP032097.1"/>
</dbReference>
<evidence type="ECO:0000256" key="1">
    <source>
        <dbReference type="ARBA" id="ARBA00006484"/>
    </source>
</evidence>
<name>A0A347U6H0_9BACT</name>
<dbReference type="InterPro" id="IPR036291">
    <property type="entry name" value="NAD(P)-bd_dom_sf"/>
</dbReference>
<protein>
    <submittedName>
        <fullName evidence="5 6">Short-chain dehydrogenase</fullName>
    </submittedName>
</protein>
<evidence type="ECO:0000256" key="4">
    <source>
        <dbReference type="SAM" id="Phobius"/>
    </source>
</evidence>
<evidence type="ECO:0000313" key="7">
    <source>
        <dbReference type="Proteomes" id="UP000262582"/>
    </source>
</evidence>
<dbReference type="Proteomes" id="UP000290588">
    <property type="component" value="Unassembled WGS sequence"/>
</dbReference>
<dbReference type="PROSITE" id="PS00061">
    <property type="entry name" value="ADH_SHORT"/>
    <property type="match status" value="1"/>
</dbReference>
<dbReference type="Pfam" id="PF00106">
    <property type="entry name" value="adh_short"/>
    <property type="match status" value="1"/>
</dbReference>
<dbReference type="PANTHER" id="PTHR43391:SF14">
    <property type="entry name" value="DEHYDROGENASE_REDUCTASE SDR FAMILY PROTEIN 7-LIKE"/>
    <property type="match status" value="1"/>
</dbReference>
<organism evidence="6 8">
    <name type="scientific">Arcobacter ellisii</name>
    <dbReference type="NCBI Taxonomy" id="913109"/>
    <lineage>
        <taxon>Bacteria</taxon>
        <taxon>Pseudomonadati</taxon>
        <taxon>Campylobacterota</taxon>
        <taxon>Epsilonproteobacteria</taxon>
        <taxon>Campylobacterales</taxon>
        <taxon>Arcobacteraceae</taxon>
        <taxon>Arcobacter</taxon>
    </lineage>
</organism>
<reference evidence="6 8" key="1">
    <citation type="submission" date="2017-09" db="EMBL/GenBank/DDBJ databases">
        <title>Genomics of the genus Arcobacter.</title>
        <authorList>
            <person name="Perez-Cataluna A."/>
            <person name="Figueras M.J."/>
            <person name="Salas-Masso N."/>
        </authorList>
    </citation>
    <scope>NUCLEOTIDE SEQUENCE [LARGE SCALE GENOMIC DNA]</scope>
    <source>
        <strain evidence="6 8">CECT 7837</strain>
    </source>
</reference>
<keyword evidence="2" id="KW-0521">NADP</keyword>